<keyword evidence="6 7" id="KW-0472">Membrane</keyword>
<dbReference type="NCBIfam" id="NF037982">
    <property type="entry name" value="Nramp_1"/>
    <property type="match status" value="1"/>
</dbReference>
<feature type="transmembrane region" description="Helical" evidence="7">
    <location>
        <begin position="39"/>
        <end position="62"/>
    </location>
</feature>
<sequence>MAFRHYITFGPATLVAAAFIGPGTVVTASLAGAEFGYDLLWALLFAVAATMVLQEMAARIGVVTGQGLGESLRSLVVHPLGRPAFITVVLAAVVVGNSAFQGGNLTGAALGADALAADIPLLHHVQATTQVNLWAILVGLIAIAVLWNGHYKRIERVLVVLVLLMSLAFLTTFVVSRPDLSSLLAGLVRPSIPAGGALTMMALIGTTVVPYALFLHASSASKRWPRVAGESPGPAVGEARRDVLVSIPLGGLVTLAIVSTAASAFFGQTASIEGAADLAQSLNPVFGSAATYLMALGLLAAGVSSSVTAPLASAYALSGVLGWSADMRSWRFRLTWLTIIVIGMLLASLGVRPVTLILFAQVANGILLPLITAFLLLAVNRSELGEYANSRWQNLLGGLVFVVACGLGGRSIWLALWAG</sequence>
<dbReference type="PANTHER" id="PTHR11706:SF33">
    <property type="entry name" value="NATURAL RESISTANCE-ASSOCIATED MACROPHAGE PROTEIN 2"/>
    <property type="match status" value="1"/>
</dbReference>
<name>A0ABY0BYQ4_9GAMM</name>
<reference evidence="8 9" key="1">
    <citation type="journal article" date="2018" name="Front. Microbiol.">
        <title>Genome-Based Analysis Reveals the Taxonomy and Diversity of the Family Idiomarinaceae.</title>
        <authorList>
            <person name="Liu Y."/>
            <person name="Lai Q."/>
            <person name="Shao Z."/>
        </authorList>
    </citation>
    <scope>NUCLEOTIDE SEQUENCE [LARGE SCALE GENOMIC DNA]</scope>
    <source>
        <strain evidence="8 9">GBSy1</strain>
    </source>
</reference>
<evidence type="ECO:0000256" key="1">
    <source>
        <dbReference type="ARBA" id="ARBA00004141"/>
    </source>
</evidence>
<feature type="transmembrane region" description="Helical" evidence="7">
    <location>
        <begin position="157"/>
        <end position="176"/>
    </location>
</feature>
<proteinExistence type="predicted"/>
<keyword evidence="9" id="KW-1185">Reference proteome</keyword>
<feature type="transmembrane region" description="Helical" evidence="7">
    <location>
        <begin position="334"/>
        <end position="351"/>
    </location>
</feature>
<evidence type="ECO:0000256" key="2">
    <source>
        <dbReference type="ARBA" id="ARBA00022448"/>
    </source>
</evidence>
<organism evidence="8 9">
    <name type="scientific">Aliidiomarina sedimenti</name>
    <dbReference type="NCBI Taxonomy" id="1933879"/>
    <lineage>
        <taxon>Bacteria</taxon>
        <taxon>Pseudomonadati</taxon>
        <taxon>Pseudomonadota</taxon>
        <taxon>Gammaproteobacteria</taxon>
        <taxon>Alteromonadales</taxon>
        <taxon>Idiomarinaceae</taxon>
        <taxon>Aliidiomarina</taxon>
    </lineage>
</organism>
<evidence type="ECO:0000256" key="4">
    <source>
        <dbReference type="ARBA" id="ARBA00022847"/>
    </source>
</evidence>
<keyword evidence="5 7" id="KW-1133">Transmembrane helix</keyword>
<evidence type="ECO:0000256" key="5">
    <source>
        <dbReference type="ARBA" id="ARBA00022989"/>
    </source>
</evidence>
<comment type="subcellular location">
    <subcellularLocation>
        <location evidence="1">Membrane</location>
        <topology evidence="1">Multi-pass membrane protein</topology>
    </subcellularLocation>
</comment>
<evidence type="ECO:0000256" key="6">
    <source>
        <dbReference type="ARBA" id="ARBA00023136"/>
    </source>
</evidence>
<feature type="transmembrane region" description="Helical" evidence="7">
    <location>
        <begin position="357"/>
        <end position="380"/>
    </location>
</feature>
<dbReference type="RefSeq" id="WP_126789047.1">
    <property type="nucleotide sequence ID" value="NZ_PIPN01000003.1"/>
</dbReference>
<keyword evidence="4" id="KW-0769">Symport</keyword>
<feature type="transmembrane region" description="Helical" evidence="7">
    <location>
        <begin position="249"/>
        <end position="272"/>
    </location>
</feature>
<dbReference type="PRINTS" id="PR00447">
    <property type="entry name" value="NATRESASSCMP"/>
</dbReference>
<dbReference type="PANTHER" id="PTHR11706">
    <property type="entry name" value="SOLUTE CARRIER PROTEIN FAMILY 11 MEMBER"/>
    <property type="match status" value="1"/>
</dbReference>
<dbReference type="EMBL" id="PIPN01000003">
    <property type="protein sequence ID" value="RUO29774.1"/>
    <property type="molecule type" value="Genomic_DNA"/>
</dbReference>
<dbReference type="InterPro" id="IPR001046">
    <property type="entry name" value="NRAMP_fam"/>
</dbReference>
<feature type="transmembrane region" description="Helical" evidence="7">
    <location>
        <begin position="392"/>
        <end position="416"/>
    </location>
</feature>
<feature type="transmembrane region" description="Helical" evidence="7">
    <location>
        <begin position="292"/>
        <end position="322"/>
    </location>
</feature>
<dbReference type="Pfam" id="PF01566">
    <property type="entry name" value="Nramp"/>
    <property type="match status" value="1"/>
</dbReference>
<dbReference type="Proteomes" id="UP000287410">
    <property type="component" value="Unassembled WGS sequence"/>
</dbReference>
<feature type="transmembrane region" description="Helical" evidence="7">
    <location>
        <begin position="12"/>
        <end position="33"/>
    </location>
</feature>
<evidence type="ECO:0000256" key="3">
    <source>
        <dbReference type="ARBA" id="ARBA00022692"/>
    </source>
</evidence>
<keyword evidence="2" id="KW-0813">Transport</keyword>
<protein>
    <submittedName>
        <fullName evidence="8">Manganese transporter</fullName>
    </submittedName>
</protein>
<gene>
    <name evidence="8" type="ORF">CWE12_07320</name>
</gene>
<feature type="transmembrane region" description="Helical" evidence="7">
    <location>
        <begin position="83"/>
        <end position="100"/>
    </location>
</feature>
<evidence type="ECO:0000313" key="9">
    <source>
        <dbReference type="Proteomes" id="UP000287410"/>
    </source>
</evidence>
<evidence type="ECO:0000256" key="7">
    <source>
        <dbReference type="SAM" id="Phobius"/>
    </source>
</evidence>
<accession>A0ABY0BYQ4</accession>
<keyword evidence="3 7" id="KW-0812">Transmembrane</keyword>
<evidence type="ECO:0000313" key="8">
    <source>
        <dbReference type="EMBL" id="RUO29774.1"/>
    </source>
</evidence>
<feature type="transmembrane region" description="Helical" evidence="7">
    <location>
        <begin position="196"/>
        <end position="216"/>
    </location>
</feature>
<feature type="transmembrane region" description="Helical" evidence="7">
    <location>
        <begin position="131"/>
        <end position="150"/>
    </location>
</feature>
<comment type="caution">
    <text evidence="8">The sequence shown here is derived from an EMBL/GenBank/DDBJ whole genome shotgun (WGS) entry which is preliminary data.</text>
</comment>